<organism evidence="1 2">
    <name type="scientific">Trifolium pratense</name>
    <name type="common">Red clover</name>
    <dbReference type="NCBI Taxonomy" id="57577"/>
    <lineage>
        <taxon>Eukaryota</taxon>
        <taxon>Viridiplantae</taxon>
        <taxon>Streptophyta</taxon>
        <taxon>Embryophyta</taxon>
        <taxon>Tracheophyta</taxon>
        <taxon>Spermatophyta</taxon>
        <taxon>Magnoliopsida</taxon>
        <taxon>eudicotyledons</taxon>
        <taxon>Gunneridae</taxon>
        <taxon>Pentapetalae</taxon>
        <taxon>rosids</taxon>
        <taxon>fabids</taxon>
        <taxon>Fabales</taxon>
        <taxon>Fabaceae</taxon>
        <taxon>Papilionoideae</taxon>
        <taxon>50 kb inversion clade</taxon>
        <taxon>NPAAA clade</taxon>
        <taxon>Hologalegina</taxon>
        <taxon>IRL clade</taxon>
        <taxon>Trifolieae</taxon>
        <taxon>Trifolium</taxon>
    </lineage>
</organism>
<dbReference type="EMBL" id="CASHSV030000076">
    <property type="protein sequence ID" value="CAJ2645476.1"/>
    <property type="molecule type" value="Genomic_DNA"/>
</dbReference>
<accession>A0ACB0JME6</accession>
<name>A0ACB0JME6_TRIPR</name>
<reference evidence="1" key="1">
    <citation type="submission" date="2023-10" db="EMBL/GenBank/DDBJ databases">
        <authorList>
            <person name="Rodriguez Cubillos JULIANA M."/>
            <person name="De Vega J."/>
        </authorList>
    </citation>
    <scope>NUCLEOTIDE SEQUENCE</scope>
</reference>
<evidence type="ECO:0000313" key="1">
    <source>
        <dbReference type="EMBL" id="CAJ2645476.1"/>
    </source>
</evidence>
<gene>
    <name evidence="1" type="ORF">MILVUS5_LOCUS14365</name>
</gene>
<comment type="caution">
    <text evidence="1">The sequence shown here is derived from an EMBL/GenBank/DDBJ whole genome shotgun (WGS) entry which is preliminary data.</text>
</comment>
<evidence type="ECO:0000313" key="2">
    <source>
        <dbReference type="Proteomes" id="UP001177021"/>
    </source>
</evidence>
<protein>
    <submittedName>
        <fullName evidence="1">Uncharacterized protein</fullName>
    </submittedName>
</protein>
<proteinExistence type="predicted"/>
<sequence length="422" mass="49258">MSKKDSYGPPLEESKKVITAKQALQNSSASLSTQNKFTPLTPLALPAFYPSSSPRGIRPSLNSKLVSPLTFALNTPSSLTTPSRTPDKLPFYTPPDSLSCPFMEKDYKKILFLLEPEFNSNGSLLQITSKFFPQGFHYLPSHPEKSRLFYEFILVDTESIDITHTFDKNDKNKIIFSKFKILKILSPSDWKAHPSHTRSFTRRFTPQNYSYYDYMEAWSNMLYYQPFDHSWFIWFKKDFPLKFPFWFIKWFHEWGPENNIYPDYAAIAFESFSSRINVPDHLKVLAFHATFGILWITSWTFKKELSVPNSNIFWIVRSIRIKWWNKFNPDLIKSQVLQDWFNKNPKCLVPKEATEKEEEFLAEKSKFLADLSSSTNKKEFLKKLQVAISESDINNDEDSGDSSQSLTRDNRDDCYGIIDLQD</sequence>
<keyword evidence="2" id="KW-1185">Reference proteome</keyword>
<dbReference type="Proteomes" id="UP001177021">
    <property type="component" value="Unassembled WGS sequence"/>
</dbReference>